<reference evidence="6 7" key="1">
    <citation type="journal article" date="2024" name="G3 (Bethesda)">
        <title>Genome assembly of Hibiscus sabdariffa L. provides insights into metabolisms of medicinal natural products.</title>
        <authorList>
            <person name="Kim T."/>
        </authorList>
    </citation>
    <scope>NUCLEOTIDE SEQUENCE [LARGE SCALE GENOMIC DNA]</scope>
    <source>
        <strain evidence="6">TK-2024</strain>
        <tissue evidence="6">Old leaves</tissue>
    </source>
</reference>
<evidence type="ECO:0000313" key="6">
    <source>
        <dbReference type="EMBL" id="KAK9039356.1"/>
    </source>
</evidence>
<keyword evidence="4" id="KW-0378">Hydrolase</keyword>
<evidence type="ECO:0000313" key="7">
    <source>
        <dbReference type="Proteomes" id="UP001396334"/>
    </source>
</evidence>
<keyword evidence="2" id="KW-0031">Aminopeptidase</keyword>
<dbReference type="Proteomes" id="UP001396334">
    <property type="component" value="Unassembled WGS sequence"/>
</dbReference>
<feature type="domain" description="Cytosol aminopeptidase" evidence="5">
    <location>
        <begin position="670"/>
        <end position="730"/>
    </location>
</feature>
<dbReference type="SUPFAM" id="SSF53187">
    <property type="entry name" value="Zn-dependent exopeptidases"/>
    <property type="match status" value="1"/>
</dbReference>
<organism evidence="6 7">
    <name type="scientific">Hibiscus sabdariffa</name>
    <name type="common">roselle</name>
    <dbReference type="NCBI Taxonomy" id="183260"/>
    <lineage>
        <taxon>Eukaryota</taxon>
        <taxon>Viridiplantae</taxon>
        <taxon>Streptophyta</taxon>
        <taxon>Embryophyta</taxon>
        <taxon>Tracheophyta</taxon>
        <taxon>Spermatophyta</taxon>
        <taxon>Magnoliopsida</taxon>
        <taxon>eudicotyledons</taxon>
        <taxon>Gunneridae</taxon>
        <taxon>Pentapetalae</taxon>
        <taxon>rosids</taxon>
        <taxon>malvids</taxon>
        <taxon>Malvales</taxon>
        <taxon>Malvaceae</taxon>
        <taxon>Malvoideae</taxon>
        <taxon>Hibiscus</taxon>
    </lineage>
</organism>
<evidence type="ECO:0000256" key="3">
    <source>
        <dbReference type="ARBA" id="ARBA00022670"/>
    </source>
</evidence>
<protein>
    <recommendedName>
        <fullName evidence="5">Cytosol aminopeptidase domain-containing protein</fullName>
    </recommendedName>
</protein>
<accession>A0ABR2TPF1</accession>
<name>A0ABR2TPF1_9ROSI</name>
<dbReference type="InterPro" id="IPR011356">
    <property type="entry name" value="Leucine_aapep/pepB"/>
</dbReference>
<dbReference type="EMBL" id="JBBPBN010000004">
    <property type="protein sequence ID" value="KAK9039356.1"/>
    <property type="molecule type" value="Genomic_DNA"/>
</dbReference>
<dbReference type="InterPro" id="IPR000819">
    <property type="entry name" value="Peptidase_M17_C"/>
</dbReference>
<dbReference type="PANTHER" id="PTHR11963:SF23">
    <property type="entry name" value="CYTOSOL AMINOPEPTIDASE"/>
    <property type="match status" value="1"/>
</dbReference>
<evidence type="ECO:0000256" key="4">
    <source>
        <dbReference type="ARBA" id="ARBA00022801"/>
    </source>
</evidence>
<keyword evidence="3" id="KW-0645">Protease</keyword>
<dbReference type="Gene3D" id="3.40.630.10">
    <property type="entry name" value="Zn peptidases"/>
    <property type="match status" value="1"/>
</dbReference>
<dbReference type="PANTHER" id="PTHR11963">
    <property type="entry name" value="LEUCINE AMINOPEPTIDASE-RELATED"/>
    <property type="match status" value="1"/>
</dbReference>
<evidence type="ECO:0000256" key="2">
    <source>
        <dbReference type="ARBA" id="ARBA00022438"/>
    </source>
</evidence>
<sequence>MAEESQQPERINYSPGFDDIVSDFIKFDSKLAFLRWIHYQARLVGGYDVYQSLMLEEIAWKVPLYNAAKCATALLQGETDLKLDSNARFKIIDAFICYDEPTDIRFNGQLPLNIAIQHMREQPPFIGWSTTTRQSLYMMIVFCQCETKILNSVRYHFRSTKENEIKKEIHRYAKDGKLVEIATLLSIAPETVTSPSLFKGLHDPALDGSMSLRQLVLSEIVSLMASQITLVPTSEEVHDELNNKLETMMSMLRLIEVFERVGGKIELFRRYLTSHRYVPKLSKEELATHMAFLLIREGFAEYKDFDLKRSVSCAVVKKFHKDFLELLESKLSGENEGTQLEGGTTKIYTKHDAGVMWIPRLSYQPPTLEAIPILNNEDDSKGYLPLKATLEKLCNHPYLKDWTLEKSIFNLVCILCLPQLKESLETVRIVACKTEIQTIGCDLARRGKLIELASLLMVASEKLKITASSGSNDLRSNVVRRFIISHIQASLDAEVRLMGRSNSHKLTEKFKDEKEMKLSALLVLEVFERAGNSINRYLQSDKYHDSTRSILEIVREIRNLLEQAGFAMKPTDIDLNDIKCFSPTLDPVDHTSSSLSLRPHEFSDTERASKNTLGSGFNRRIETVSHAGAWELEMLWPSCFRTYVKGDEARYTKCFKEEHRVVFISRGRYQQALVGKGLTFDSGGYNIKTGPGCSIETMKVDMGGSAAVFGAAKALGQIKPPGVEVDFVVASL</sequence>
<proteinExistence type="inferred from homology"/>
<keyword evidence="7" id="KW-1185">Reference proteome</keyword>
<gene>
    <name evidence="6" type="ORF">V6N11_014559</name>
</gene>
<dbReference type="Pfam" id="PF00883">
    <property type="entry name" value="Peptidase_M17"/>
    <property type="match status" value="1"/>
</dbReference>
<dbReference type="PRINTS" id="PR00481">
    <property type="entry name" value="LAMNOPPTDASE"/>
</dbReference>
<comment type="similarity">
    <text evidence="1">Belongs to the peptidase M17 family.</text>
</comment>
<comment type="caution">
    <text evidence="6">The sequence shown here is derived from an EMBL/GenBank/DDBJ whole genome shotgun (WGS) entry which is preliminary data.</text>
</comment>
<evidence type="ECO:0000259" key="5">
    <source>
        <dbReference type="Pfam" id="PF00883"/>
    </source>
</evidence>
<evidence type="ECO:0000256" key="1">
    <source>
        <dbReference type="ARBA" id="ARBA00009528"/>
    </source>
</evidence>